<dbReference type="VEuPathDB" id="ToxoDB:EMH_0084550"/>
<dbReference type="PANTHER" id="PTHR20941">
    <property type="entry name" value="FOLATE SYNTHESIS PROTEINS"/>
    <property type="match status" value="1"/>
</dbReference>
<accession>U6K6T1</accession>
<dbReference type="GeneID" id="25382821"/>
<evidence type="ECO:0000256" key="1">
    <source>
        <dbReference type="ARBA" id="ARBA00005051"/>
    </source>
</evidence>
<dbReference type="SUPFAM" id="SSF55083">
    <property type="entry name" value="6-hydroxymethyl-7,8-dihydropterin pyrophosphokinase, HPPK"/>
    <property type="match status" value="1"/>
</dbReference>
<evidence type="ECO:0000256" key="6">
    <source>
        <dbReference type="ARBA" id="ARBA00022840"/>
    </source>
</evidence>
<dbReference type="Pfam" id="PF01288">
    <property type="entry name" value="HPPK"/>
    <property type="match status" value="1"/>
</dbReference>
<dbReference type="OrthoDB" id="615426at2759"/>
<comment type="pathway">
    <text evidence="1">Cofactor biosynthesis; tetrahydrofolate biosynthesis; 2-amino-4-hydroxy-6-hydroxymethyl-7,8-dihydropteridine diphosphate from 7,8-dihydroneopterin triphosphate: step 4/4.</text>
</comment>
<keyword evidence="7" id="KW-0289">Folate biosynthesis</keyword>
<organism evidence="9 10">
    <name type="scientific">Eimeria mitis</name>
    <dbReference type="NCBI Taxonomy" id="44415"/>
    <lineage>
        <taxon>Eukaryota</taxon>
        <taxon>Sar</taxon>
        <taxon>Alveolata</taxon>
        <taxon>Apicomplexa</taxon>
        <taxon>Conoidasida</taxon>
        <taxon>Coccidia</taxon>
        <taxon>Eucoccidiorida</taxon>
        <taxon>Eimeriorina</taxon>
        <taxon>Eimeriidae</taxon>
        <taxon>Eimeria</taxon>
    </lineage>
</organism>
<reference evidence="9" key="1">
    <citation type="submission" date="2013-10" db="EMBL/GenBank/DDBJ databases">
        <title>Genomic analysis of the causative agents of coccidiosis in chickens.</title>
        <authorList>
            <person name="Reid A.J."/>
            <person name="Blake D."/>
            <person name="Billington K."/>
            <person name="Browne H."/>
            <person name="Dunn M."/>
            <person name="Hung S."/>
            <person name="Kawahara F."/>
            <person name="Miranda-Saavedra D."/>
            <person name="Mourier T."/>
            <person name="Nagra H."/>
            <person name="Otto T.D."/>
            <person name="Rawlings N."/>
            <person name="Sanchez A."/>
            <person name="Sanders M."/>
            <person name="Subramaniam C."/>
            <person name="Tay Y."/>
            <person name="Dear P."/>
            <person name="Doerig C."/>
            <person name="Gruber A."/>
            <person name="Parkinson J."/>
            <person name="Shirley M."/>
            <person name="Wan K.L."/>
            <person name="Berriman M."/>
            <person name="Tomley F."/>
            <person name="Pain A."/>
        </authorList>
    </citation>
    <scope>NUCLEOTIDE SEQUENCE [LARGE SCALE GENOMIC DNA]</scope>
    <source>
        <strain evidence="9">Houghton</strain>
    </source>
</reference>
<evidence type="ECO:0000259" key="8">
    <source>
        <dbReference type="PROSITE" id="PS50972"/>
    </source>
</evidence>
<feature type="domain" description="Pterin-binding" evidence="8">
    <location>
        <begin position="290"/>
        <end position="413"/>
    </location>
</feature>
<name>U6K6T1_9EIME</name>
<dbReference type="GO" id="GO:0016301">
    <property type="term" value="F:kinase activity"/>
    <property type="evidence" value="ECO:0007669"/>
    <property type="project" value="UniProtKB-KW"/>
</dbReference>
<dbReference type="Pfam" id="PF00809">
    <property type="entry name" value="Pterin_bind"/>
    <property type="match status" value="1"/>
</dbReference>
<sequence length="413" mass="45611">MRGYVHRAGADGKAERSAAYIALGTNFGGNLRLKILEDAIESIQKEIGSIDACSCLYESLPGYDVVAHQKKETHDLSLPLHLNAVLRVKTNTTDPNSLLEILQAIELKHGRDRSSTAVRLHRKLDLDLLFFQDAHANTIEIQTEKLTLPHPRLHNRNFVLFPLCDIQPDLVHPPTRKQIKDLLVENLQRREEVLKGACSSSSDGNTAPAVYTLDGNLAIPRRCFALNGHQLWTVKGGAEAAVSDTLRWIEEVLKKYEIKENNAASDTPPPAFADTLLGLRRFLLQEPRGPRLMGVLNVTPDSFSDGLKFYNNVEAAMQHAQRMIDDGADRMIDDGADVIDVGGEARNPYVQEEVSVHSEIQRVVPVIEAIRKEIGKDFVISVDTRRSPVAEAAVAAGADLVSIGVSIHPKKIQ</sequence>
<dbReference type="InterPro" id="IPR045031">
    <property type="entry name" value="DHP_synth-like"/>
</dbReference>
<gene>
    <name evidence="9" type="ORF">EMH_0084550</name>
</gene>
<evidence type="ECO:0000313" key="10">
    <source>
        <dbReference type="Proteomes" id="UP000030744"/>
    </source>
</evidence>
<evidence type="ECO:0000256" key="5">
    <source>
        <dbReference type="ARBA" id="ARBA00022777"/>
    </source>
</evidence>
<dbReference type="GO" id="GO:0005829">
    <property type="term" value="C:cytosol"/>
    <property type="evidence" value="ECO:0007669"/>
    <property type="project" value="TreeGrafter"/>
</dbReference>
<keyword evidence="4" id="KW-0547">Nucleotide-binding</keyword>
<dbReference type="UniPathway" id="UPA00077">
    <property type="reaction ID" value="UER00155"/>
</dbReference>
<reference evidence="9" key="2">
    <citation type="submission" date="2013-10" db="EMBL/GenBank/DDBJ databases">
        <authorList>
            <person name="Aslett M."/>
        </authorList>
    </citation>
    <scope>NUCLEOTIDE SEQUENCE [LARGE SCALE GENOMIC DNA]</scope>
    <source>
        <strain evidence="9">Houghton</strain>
    </source>
</reference>
<dbReference type="InterPro" id="IPR011005">
    <property type="entry name" value="Dihydropteroate_synth-like_sf"/>
</dbReference>
<dbReference type="Gene3D" id="3.30.70.560">
    <property type="entry name" value="7,8-Dihydro-6-hydroxymethylpterin-pyrophosphokinase HPPK"/>
    <property type="match status" value="1"/>
</dbReference>
<dbReference type="SUPFAM" id="SSF51717">
    <property type="entry name" value="Dihydropteroate synthetase-like"/>
    <property type="match status" value="1"/>
</dbReference>
<dbReference type="InterPro" id="IPR000550">
    <property type="entry name" value="Hppk"/>
</dbReference>
<evidence type="ECO:0000313" key="9">
    <source>
        <dbReference type="EMBL" id="CDJ33679.1"/>
    </source>
</evidence>
<dbReference type="RefSeq" id="XP_013356242.1">
    <property type="nucleotide sequence ID" value="XM_013500788.1"/>
</dbReference>
<keyword evidence="5 9" id="KW-0418">Kinase</keyword>
<evidence type="ECO:0000256" key="4">
    <source>
        <dbReference type="ARBA" id="ARBA00022741"/>
    </source>
</evidence>
<dbReference type="Proteomes" id="UP000030744">
    <property type="component" value="Unassembled WGS sequence"/>
</dbReference>
<evidence type="ECO:0000256" key="7">
    <source>
        <dbReference type="ARBA" id="ARBA00022909"/>
    </source>
</evidence>
<dbReference type="PROSITE" id="PS50972">
    <property type="entry name" value="PTERIN_BINDING"/>
    <property type="match status" value="1"/>
</dbReference>
<dbReference type="GO" id="GO:0004156">
    <property type="term" value="F:dihydropteroate synthase activity"/>
    <property type="evidence" value="ECO:0007669"/>
    <property type="project" value="TreeGrafter"/>
</dbReference>
<evidence type="ECO:0000256" key="2">
    <source>
        <dbReference type="ARBA" id="ARBA00013253"/>
    </source>
</evidence>
<keyword evidence="10" id="KW-1185">Reference proteome</keyword>
<keyword evidence="3" id="KW-0808">Transferase</keyword>
<dbReference type="GO" id="GO:0003848">
    <property type="term" value="F:2-amino-4-hydroxy-6-hydroxymethyldihydropteridine diphosphokinase activity"/>
    <property type="evidence" value="ECO:0007669"/>
    <property type="project" value="UniProtKB-EC"/>
</dbReference>
<dbReference type="InterPro" id="IPR035907">
    <property type="entry name" value="Hppk_sf"/>
</dbReference>
<protein>
    <recommendedName>
        <fullName evidence="2">2-amino-4-hydroxy-6-hydroxymethyldihydropteridine diphosphokinase</fullName>
        <ecNumber evidence="2">2.7.6.3</ecNumber>
    </recommendedName>
</protein>
<dbReference type="GO" id="GO:0005524">
    <property type="term" value="F:ATP binding"/>
    <property type="evidence" value="ECO:0007669"/>
    <property type="project" value="UniProtKB-KW"/>
</dbReference>
<dbReference type="PANTHER" id="PTHR20941:SF1">
    <property type="entry name" value="FOLIC ACID SYNTHESIS PROTEIN FOL1"/>
    <property type="match status" value="1"/>
</dbReference>
<keyword evidence="6" id="KW-0067">ATP-binding</keyword>
<evidence type="ECO:0000256" key="3">
    <source>
        <dbReference type="ARBA" id="ARBA00022679"/>
    </source>
</evidence>
<dbReference type="GO" id="GO:0046654">
    <property type="term" value="P:tetrahydrofolate biosynthetic process"/>
    <property type="evidence" value="ECO:0007669"/>
    <property type="project" value="UniProtKB-UniPathway"/>
</dbReference>
<proteinExistence type="predicted"/>
<dbReference type="CDD" id="cd00483">
    <property type="entry name" value="HPPK"/>
    <property type="match status" value="1"/>
</dbReference>
<dbReference type="InterPro" id="IPR000489">
    <property type="entry name" value="Pterin-binding_dom"/>
</dbReference>
<dbReference type="EC" id="2.7.6.3" evidence="2"/>
<dbReference type="Gene3D" id="3.20.20.20">
    <property type="entry name" value="Dihydropteroate synthase-like"/>
    <property type="match status" value="1"/>
</dbReference>
<dbReference type="NCBIfam" id="TIGR01498">
    <property type="entry name" value="folK"/>
    <property type="match status" value="1"/>
</dbReference>
<dbReference type="AlphaFoldDB" id="U6K6T1"/>
<dbReference type="GO" id="GO:0046656">
    <property type="term" value="P:folic acid biosynthetic process"/>
    <property type="evidence" value="ECO:0007669"/>
    <property type="project" value="UniProtKB-KW"/>
</dbReference>
<dbReference type="EMBL" id="HG685517">
    <property type="protein sequence ID" value="CDJ33679.1"/>
    <property type="molecule type" value="Genomic_DNA"/>
</dbReference>